<feature type="region of interest" description="Disordered" evidence="2">
    <location>
        <begin position="210"/>
        <end position="231"/>
    </location>
</feature>
<feature type="coiled-coil region" evidence="1">
    <location>
        <begin position="16"/>
        <end position="71"/>
    </location>
</feature>
<organism evidence="3 5">
    <name type="scientific">Corynebacterium amycolatum</name>
    <dbReference type="NCBI Taxonomy" id="43765"/>
    <lineage>
        <taxon>Bacteria</taxon>
        <taxon>Bacillati</taxon>
        <taxon>Actinomycetota</taxon>
        <taxon>Actinomycetes</taxon>
        <taxon>Mycobacteriales</taxon>
        <taxon>Corynebacteriaceae</taxon>
        <taxon>Corynebacterium</taxon>
    </lineage>
</organism>
<protein>
    <submittedName>
        <fullName evidence="3">Uncharacterized protein</fullName>
    </submittedName>
</protein>
<evidence type="ECO:0000313" key="4">
    <source>
        <dbReference type="EMBL" id="QQB83317.1"/>
    </source>
</evidence>
<dbReference type="Proteomes" id="UP000595198">
    <property type="component" value="Chromosome"/>
</dbReference>
<dbReference type="EMBL" id="CP065628">
    <property type="protein sequence ID" value="QPR31439.1"/>
    <property type="molecule type" value="Genomic_DNA"/>
</dbReference>
<proteinExistence type="predicted"/>
<sequence>MLKNSANDMGSTAQEIARLTAQLEERTLRLEEVSARLEAMEALLDEQEAATENLQAENDSLNDRIDELKMCNDDLHLSLAQSEEDRIDAYAYKAQLEKFYATPRNQEPVGIDIDSIPTPSSVVEIIEILKDTDTYGELTKYIVLTDAEKALANAAILDQKDHLDIYAQNLWETVVVLHDYVKECVEYGFQGNLHMYLLDKGVHGRQLAPNRHKANESETVRSNPKRRRERTFPVPKEVDAAEEKFMTTHFDLGTKDSNAPRMYYHADVHTTGKAYIGYIGLHLNNTMTN</sequence>
<evidence type="ECO:0000313" key="3">
    <source>
        <dbReference type="EMBL" id="QPR31439.1"/>
    </source>
</evidence>
<dbReference type="EMBL" id="CP066023">
    <property type="protein sequence ID" value="QQB83317.1"/>
    <property type="molecule type" value="Genomic_DNA"/>
</dbReference>
<accession>A0AB37GDG1</accession>
<evidence type="ECO:0000256" key="1">
    <source>
        <dbReference type="SAM" id="Coils"/>
    </source>
</evidence>
<keyword evidence="6" id="KW-1185">Reference proteome</keyword>
<evidence type="ECO:0000313" key="5">
    <source>
        <dbReference type="Proteomes" id="UP000594774"/>
    </source>
</evidence>
<keyword evidence="1" id="KW-0175">Coiled coil</keyword>
<dbReference type="AlphaFoldDB" id="A0AB37GDG1"/>
<evidence type="ECO:0000313" key="6">
    <source>
        <dbReference type="Proteomes" id="UP000595198"/>
    </source>
</evidence>
<name>A0AB37GDG1_CORAY</name>
<gene>
    <name evidence="3" type="ORF">I6G95_03010</name>
    <name evidence="4" type="ORF">I6H48_03590</name>
</gene>
<dbReference type="Proteomes" id="UP000594774">
    <property type="component" value="Chromosome"/>
</dbReference>
<reference evidence="5 6" key="1">
    <citation type="submission" date="2020-12" db="EMBL/GenBank/DDBJ databases">
        <title>FDA dAtabase for Regulatory Grade micrObial Sequences (FDA-ARGOS): Supporting development and validation of Infectious Disease Dx tests.</title>
        <authorList>
            <person name="Sproer C."/>
            <person name="Gronow S."/>
            <person name="Severitt S."/>
            <person name="Schroder I."/>
            <person name="Tallon L."/>
            <person name="Sadzewicz L."/>
            <person name="Zhao X."/>
            <person name="Boylan J."/>
            <person name="Ott S."/>
            <person name="Bowen H."/>
            <person name="Vavikolanu K."/>
            <person name="Mehta A."/>
            <person name="Aluvathingal J."/>
            <person name="Nadendla S."/>
            <person name="Lowell S."/>
            <person name="Myers T."/>
            <person name="Yan Y."/>
            <person name="Sichtig H."/>
        </authorList>
    </citation>
    <scope>NUCLEOTIDE SEQUENCE [LARGE SCALE GENOMIC DNA]</scope>
    <source>
        <strain evidence="3 5">FDAARGOS_938</strain>
        <strain evidence="4 6">FDAARGOS_991</strain>
    </source>
</reference>
<evidence type="ECO:0000256" key="2">
    <source>
        <dbReference type="SAM" id="MobiDB-lite"/>
    </source>
</evidence>
<dbReference type="RefSeq" id="WP_197915113.1">
    <property type="nucleotide sequence ID" value="NZ_CP065628.1"/>
</dbReference>